<dbReference type="PANTHER" id="PTHR10165:SF35">
    <property type="entry name" value="RE23632P"/>
    <property type="match status" value="1"/>
</dbReference>
<evidence type="ECO:0000256" key="2">
    <source>
        <dbReference type="ARBA" id="ARBA00008816"/>
    </source>
</evidence>
<evidence type="ECO:0000256" key="7">
    <source>
        <dbReference type="SAM" id="Phobius"/>
    </source>
</evidence>
<evidence type="ECO:0000256" key="6">
    <source>
        <dbReference type="SAM" id="MobiDB-lite"/>
    </source>
</evidence>
<dbReference type="CDD" id="cd03390">
    <property type="entry name" value="PAP2_containing_1_like"/>
    <property type="match status" value="1"/>
</dbReference>
<dbReference type="Proteomes" id="UP000765509">
    <property type="component" value="Unassembled WGS sequence"/>
</dbReference>
<dbReference type="GO" id="GO:0046839">
    <property type="term" value="P:phospholipid dephosphorylation"/>
    <property type="evidence" value="ECO:0007669"/>
    <property type="project" value="TreeGrafter"/>
</dbReference>
<evidence type="ECO:0000259" key="8">
    <source>
        <dbReference type="SMART" id="SM00014"/>
    </source>
</evidence>
<feature type="domain" description="Phosphatidic acid phosphatase type 2/haloperoxidase" evidence="8">
    <location>
        <begin position="108"/>
        <end position="255"/>
    </location>
</feature>
<gene>
    <name evidence="9" type="ORF">O181_068114</name>
</gene>
<name>A0A9Q3I787_9BASI</name>
<dbReference type="Gene3D" id="1.20.144.10">
    <property type="entry name" value="Phosphatidic acid phosphatase type 2/haloperoxidase"/>
    <property type="match status" value="1"/>
</dbReference>
<feature type="compositionally biased region" description="Polar residues" evidence="6">
    <location>
        <begin position="300"/>
        <end position="323"/>
    </location>
</feature>
<keyword evidence="4 7" id="KW-1133">Transmembrane helix</keyword>
<dbReference type="GO" id="GO:0016020">
    <property type="term" value="C:membrane"/>
    <property type="evidence" value="ECO:0007669"/>
    <property type="project" value="UniProtKB-SubCell"/>
</dbReference>
<comment type="caution">
    <text evidence="9">The sequence shown here is derived from an EMBL/GenBank/DDBJ whole genome shotgun (WGS) entry which is preliminary data.</text>
</comment>
<dbReference type="InterPro" id="IPR043216">
    <property type="entry name" value="PAP-like"/>
</dbReference>
<dbReference type="AlphaFoldDB" id="A0A9Q3I787"/>
<feature type="region of interest" description="Disordered" evidence="6">
    <location>
        <begin position="273"/>
        <end position="329"/>
    </location>
</feature>
<feature type="compositionally biased region" description="Low complexity" evidence="6">
    <location>
        <begin position="288"/>
        <end position="299"/>
    </location>
</feature>
<evidence type="ECO:0000313" key="10">
    <source>
        <dbReference type="Proteomes" id="UP000765509"/>
    </source>
</evidence>
<keyword evidence="5 7" id="KW-0472">Membrane</keyword>
<dbReference type="SUPFAM" id="SSF48317">
    <property type="entry name" value="Acid phosphatase/Vanadium-dependent haloperoxidase"/>
    <property type="match status" value="1"/>
</dbReference>
<feature type="transmembrane region" description="Helical" evidence="7">
    <location>
        <begin position="104"/>
        <end position="124"/>
    </location>
</feature>
<keyword evidence="10" id="KW-1185">Reference proteome</keyword>
<dbReference type="InterPro" id="IPR000326">
    <property type="entry name" value="PAP2/HPO"/>
</dbReference>
<organism evidence="9 10">
    <name type="scientific">Austropuccinia psidii MF-1</name>
    <dbReference type="NCBI Taxonomy" id="1389203"/>
    <lineage>
        <taxon>Eukaryota</taxon>
        <taxon>Fungi</taxon>
        <taxon>Dikarya</taxon>
        <taxon>Basidiomycota</taxon>
        <taxon>Pucciniomycotina</taxon>
        <taxon>Pucciniomycetes</taxon>
        <taxon>Pucciniales</taxon>
        <taxon>Sphaerophragmiaceae</taxon>
        <taxon>Austropuccinia</taxon>
    </lineage>
</organism>
<dbReference type="OrthoDB" id="8907274at2759"/>
<dbReference type="GO" id="GO:0006644">
    <property type="term" value="P:phospholipid metabolic process"/>
    <property type="evidence" value="ECO:0007669"/>
    <property type="project" value="InterPro"/>
</dbReference>
<dbReference type="SMART" id="SM00014">
    <property type="entry name" value="acidPPc"/>
    <property type="match status" value="1"/>
</dbReference>
<feature type="transmembrane region" description="Helical" evidence="7">
    <location>
        <begin position="210"/>
        <end position="228"/>
    </location>
</feature>
<evidence type="ECO:0000313" key="9">
    <source>
        <dbReference type="EMBL" id="MBW0528399.1"/>
    </source>
</evidence>
<evidence type="ECO:0000256" key="4">
    <source>
        <dbReference type="ARBA" id="ARBA00022989"/>
    </source>
</evidence>
<proteinExistence type="inferred from homology"/>
<reference evidence="9" key="1">
    <citation type="submission" date="2021-03" db="EMBL/GenBank/DDBJ databases">
        <title>Draft genome sequence of rust myrtle Austropuccinia psidii MF-1, a brazilian biotype.</title>
        <authorList>
            <person name="Quecine M.C."/>
            <person name="Pachon D.M.R."/>
            <person name="Bonatelli M.L."/>
            <person name="Correr F.H."/>
            <person name="Franceschini L.M."/>
            <person name="Leite T.F."/>
            <person name="Margarido G.R.A."/>
            <person name="Almeida C.A."/>
            <person name="Ferrarezi J.A."/>
            <person name="Labate C.A."/>
        </authorList>
    </citation>
    <scope>NUCLEOTIDE SEQUENCE</scope>
    <source>
        <strain evidence="9">MF-1</strain>
    </source>
</reference>
<dbReference type="EMBL" id="AVOT02034328">
    <property type="protein sequence ID" value="MBW0528399.1"/>
    <property type="molecule type" value="Genomic_DNA"/>
</dbReference>
<comment type="similarity">
    <text evidence="2">Belongs to the PA-phosphatase related phosphoesterase family.</text>
</comment>
<feature type="transmembrane region" description="Helical" evidence="7">
    <location>
        <begin position="184"/>
        <end position="203"/>
    </location>
</feature>
<dbReference type="PANTHER" id="PTHR10165">
    <property type="entry name" value="LIPID PHOSPHATE PHOSPHATASE"/>
    <property type="match status" value="1"/>
</dbReference>
<protein>
    <recommendedName>
        <fullName evidence="8">Phosphatidic acid phosphatase type 2/haloperoxidase domain-containing protein</fullName>
    </recommendedName>
</protein>
<evidence type="ECO:0000256" key="3">
    <source>
        <dbReference type="ARBA" id="ARBA00022692"/>
    </source>
</evidence>
<dbReference type="GO" id="GO:0008195">
    <property type="term" value="F:phosphatidate phosphatase activity"/>
    <property type="evidence" value="ECO:0007669"/>
    <property type="project" value="TreeGrafter"/>
</dbReference>
<keyword evidence="3 7" id="KW-0812">Transmembrane</keyword>
<sequence>MFKKSRSKLKFFDSDFKQSSSLNVFLSFLLDWLMIIFLVIGFSFINRIQGFHREFDLNDPTIQFTHVNHERVPVHLLIILAIVIPVILIVFTSQFLLKSKADTHLALLGLALSLTMALVITVSVKVTVGRPRPDMLARCQPSPQAISNMTSRLGKSNSSICTAPVNSKEFQDGFRSFPSGHSSTAWSGLGYLAIYLAGKLNLLRNRIHSIKLWIPVTPLLGATLIAVSRTMDYRHHWQDVLVGSLIGLITAWFSYRLYYPSLAFSHPHQPYPQSSSPSTIDKSNINDHQSSASHQSLQQMPNSAMSELPQINPTGVVNSGLTEESFKNV</sequence>
<evidence type="ECO:0000256" key="5">
    <source>
        <dbReference type="ARBA" id="ARBA00023136"/>
    </source>
</evidence>
<evidence type="ECO:0000256" key="1">
    <source>
        <dbReference type="ARBA" id="ARBA00004141"/>
    </source>
</evidence>
<feature type="transmembrane region" description="Helical" evidence="7">
    <location>
        <begin position="21"/>
        <end position="45"/>
    </location>
</feature>
<feature type="transmembrane region" description="Helical" evidence="7">
    <location>
        <begin position="240"/>
        <end position="259"/>
    </location>
</feature>
<dbReference type="Pfam" id="PF01569">
    <property type="entry name" value="PAP2"/>
    <property type="match status" value="1"/>
</dbReference>
<accession>A0A9Q3I787</accession>
<comment type="subcellular location">
    <subcellularLocation>
        <location evidence="1">Membrane</location>
        <topology evidence="1">Multi-pass membrane protein</topology>
    </subcellularLocation>
</comment>
<feature type="transmembrane region" description="Helical" evidence="7">
    <location>
        <begin position="74"/>
        <end position="97"/>
    </location>
</feature>
<dbReference type="InterPro" id="IPR036938">
    <property type="entry name" value="PAP2/HPO_sf"/>
</dbReference>